<dbReference type="Proteomes" id="UP001634007">
    <property type="component" value="Unassembled WGS sequence"/>
</dbReference>
<evidence type="ECO:0000313" key="2">
    <source>
        <dbReference type="Proteomes" id="UP001634007"/>
    </source>
</evidence>
<reference evidence="1 2" key="1">
    <citation type="submission" date="2024-11" db="EMBL/GenBank/DDBJ databases">
        <title>Chromosome-level genome assembly of Eucalyptus globulus Labill. provides insights into its genome evolution.</title>
        <authorList>
            <person name="Li X."/>
        </authorList>
    </citation>
    <scope>NUCLEOTIDE SEQUENCE [LARGE SCALE GENOMIC DNA]</scope>
    <source>
        <strain evidence="1">CL2024</strain>
        <tissue evidence="1">Fresh tender leaves</tissue>
    </source>
</reference>
<accession>A0ABD3JX44</accession>
<name>A0ABD3JX44_EUCGL</name>
<dbReference type="PANTHER" id="PTHR47841:SF7">
    <property type="entry name" value="CYSTEINE_HISTIDINE-RICH C1 DOMAIN PROTEIN"/>
    <property type="match status" value="1"/>
</dbReference>
<dbReference type="PANTHER" id="PTHR47841">
    <property type="entry name" value="DIACYLGLYCEROL KINASE THETA-LIKE-RELATED"/>
    <property type="match status" value="1"/>
</dbReference>
<protein>
    <recommendedName>
        <fullName evidence="3">DC1 domain-containing protein</fullName>
    </recommendedName>
</protein>
<dbReference type="SUPFAM" id="SSF57889">
    <property type="entry name" value="Cysteine-rich domain"/>
    <property type="match status" value="1"/>
</dbReference>
<evidence type="ECO:0008006" key="3">
    <source>
        <dbReference type="Google" id="ProtNLM"/>
    </source>
</evidence>
<comment type="caution">
    <text evidence="1">The sequence shown here is derived from an EMBL/GenBank/DDBJ whole genome shotgun (WGS) entry which is preliminary data.</text>
</comment>
<proteinExistence type="predicted"/>
<dbReference type="EMBL" id="JBJKBG010000007">
    <property type="protein sequence ID" value="KAL3730386.1"/>
    <property type="molecule type" value="Genomic_DNA"/>
</dbReference>
<dbReference type="AlphaFoldDB" id="A0ABD3JX44"/>
<evidence type="ECO:0000313" key="1">
    <source>
        <dbReference type="EMBL" id="KAL3730386.1"/>
    </source>
</evidence>
<sequence length="163" mass="17785">MVATPSAKEGVTVAPAATSTSTNAAPCALSLSPPTSTRATLDLVYLSLGRVCDLCRKEVCGLYYRCEPCGFDIHPLCTGLPGTVEYAMHPHPLLTLRCGEPRKCAVCQQVCDSWRYTSHCKGCPVDVHLKCALQEPALDRRTSLRIITEAAGRRFTSSWPRSW</sequence>
<dbReference type="InterPro" id="IPR046349">
    <property type="entry name" value="C1-like_sf"/>
</dbReference>
<dbReference type="Gene3D" id="3.30.60.20">
    <property type="match status" value="1"/>
</dbReference>
<gene>
    <name evidence="1" type="ORF">ACJRO7_027407</name>
</gene>
<organism evidence="1 2">
    <name type="scientific">Eucalyptus globulus</name>
    <name type="common">Tasmanian blue gum</name>
    <dbReference type="NCBI Taxonomy" id="34317"/>
    <lineage>
        <taxon>Eukaryota</taxon>
        <taxon>Viridiplantae</taxon>
        <taxon>Streptophyta</taxon>
        <taxon>Embryophyta</taxon>
        <taxon>Tracheophyta</taxon>
        <taxon>Spermatophyta</taxon>
        <taxon>Magnoliopsida</taxon>
        <taxon>eudicotyledons</taxon>
        <taxon>Gunneridae</taxon>
        <taxon>Pentapetalae</taxon>
        <taxon>rosids</taxon>
        <taxon>malvids</taxon>
        <taxon>Myrtales</taxon>
        <taxon>Myrtaceae</taxon>
        <taxon>Myrtoideae</taxon>
        <taxon>Eucalypteae</taxon>
        <taxon>Eucalyptus</taxon>
    </lineage>
</organism>
<keyword evidence="2" id="KW-1185">Reference proteome</keyword>